<keyword evidence="5" id="KW-0732">Signal</keyword>
<evidence type="ECO:0000256" key="3">
    <source>
        <dbReference type="ARBA" id="ARBA00022614"/>
    </source>
</evidence>
<dbReference type="SMART" id="SM00369">
    <property type="entry name" value="LRR_TYP"/>
    <property type="match status" value="5"/>
</dbReference>
<protein>
    <recommendedName>
        <fullName evidence="12">TIR domain-containing protein</fullName>
    </recommendedName>
</protein>
<evidence type="ECO:0000256" key="11">
    <source>
        <dbReference type="SAM" id="Phobius"/>
    </source>
</evidence>
<organism evidence="13 14">
    <name type="scientific">Ridgeia piscesae</name>
    <name type="common">Tubeworm</name>
    <dbReference type="NCBI Taxonomy" id="27915"/>
    <lineage>
        <taxon>Eukaryota</taxon>
        <taxon>Metazoa</taxon>
        <taxon>Spiralia</taxon>
        <taxon>Lophotrochozoa</taxon>
        <taxon>Annelida</taxon>
        <taxon>Polychaeta</taxon>
        <taxon>Sedentaria</taxon>
        <taxon>Canalipalpata</taxon>
        <taxon>Sabellida</taxon>
        <taxon>Siboglinidae</taxon>
        <taxon>Ridgeia</taxon>
    </lineage>
</organism>
<evidence type="ECO:0000256" key="7">
    <source>
        <dbReference type="ARBA" id="ARBA00022989"/>
    </source>
</evidence>
<dbReference type="GO" id="GO:0007165">
    <property type="term" value="P:signal transduction"/>
    <property type="evidence" value="ECO:0007669"/>
    <property type="project" value="InterPro"/>
</dbReference>
<sequence>MLTLYGALLVTSSANCPTGYICGWEKGVYVLHCNVVPSLNPQLSPTLTDIPLNATRVKIKCFSQLIDVHLNFSSELTNVRELILDTFNVTSTRREIFRGLAKISSLTLRNLFWRRMEKETFKGLTSLRSLSVEHLDALEYLHPDLLRALPALDSLSFRHVGAATDQLMYADYAAILRGLPLGRLRTLALYAVHSETHPETKLNVDVLFNEGSSSSALVHLDLGRNNIFNVEGDPVRCWPVVEYVSLAGNSFLGGVFVTPFWVRFYTHPRLKTVDLSRNNERALSSGDAVFSLTVDETCDSAVPFNLGPRMESVSVSDTTYIANSHTRHYPMCFRNSNGTMRYIDLSNTRATVALSFSIVQLRALRYLNVQNLNMQRLRGALFADMPRLSMLLLGRNNIGASIANDSRHVLFARNTNLRLLDLAGCHITDIPPDEFSDLRHLRVLNLSTNEIANFTVRLNKLTSLRLLNVSYNRLTTLPLTTLKELDHVARRRTIQVDISDNPLICASEFVTWAKSTKVHFLRAEQTLCEGDNGTRPVEFGVVTTLSDRLVFDVDNHDRTVAIAVSLSVIALAIPVLVFVLYRCRWKLALCCHRMKTGTPSDETPRDRTYKRDAFICYNSNDREWVCGDLLRHLEDNAVSTILHHRDFLPGSVLEDTIRESIAMSRFVVLVLSPDFLASNWCLLEMHLARSRVTSEGRDVIVPVILREFPATQVTRTLEAILSTSYLQWTDNRQGQALFWDKLVTKLKHGGNIRPLDNTAVELSTYHVLVD</sequence>
<dbReference type="PROSITE" id="PS51450">
    <property type="entry name" value="LRR"/>
    <property type="match status" value="2"/>
</dbReference>
<dbReference type="GO" id="GO:0005886">
    <property type="term" value="C:plasma membrane"/>
    <property type="evidence" value="ECO:0007669"/>
    <property type="project" value="TreeGrafter"/>
</dbReference>
<evidence type="ECO:0000259" key="12">
    <source>
        <dbReference type="PROSITE" id="PS50104"/>
    </source>
</evidence>
<feature type="domain" description="TIR" evidence="12">
    <location>
        <begin position="609"/>
        <end position="746"/>
    </location>
</feature>
<accession>A0AAD9KXY4</accession>
<dbReference type="EMBL" id="JAODUO010000527">
    <property type="protein sequence ID" value="KAK2178843.1"/>
    <property type="molecule type" value="Genomic_DNA"/>
</dbReference>
<dbReference type="Proteomes" id="UP001209878">
    <property type="component" value="Unassembled WGS sequence"/>
</dbReference>
<name>A0AAD9KXY4_RIDPI</name>
<keyword evidence="14" id="KW-1185">Reference proteome</keyword>
<dbReference type="SUPFAM" id="SSF52058">
    <property type="entry name" value="L domain-like"/>
    <property type="match status" value="1"/>
</dbReference>
<keyword evidence="4 11" id="KW-0812">Transmembrane</keyword>
<feature type="transmembrane region" description="Helical" evidence="11">
    <location>
        <begin position="560"/>
        <end position="581"/>
    </location>
</feature>
<evidence type="ECO:0000313" key="13">
    <source>
        <dbReference type="EMBL" id="KAK2178843.1"/>
    </source>
</evidence>
<dbReference type="GO" id="GO:0038023">
    <property type="term" value="F:signaling receptor activity"/>
    <property type="evidence" value="ECO:0007669"/>
    <property type="project" value="TreeGrafter"/>
</dbReference>
<evidence type="ECO:0000256" key="9">
    <source>
        <dbReference type="ARBA" id="ARBA00023170"/>
    </source>
</evidence>
<evidence type="ECO:0000313" key="14">
    <source>
        <dbReference type="Proteomes" id="UP001209878"/>
    </source>
</evidence>
<comment type="subcellular location">
    <subcellularLocation>
        <location evidence="1">Membrane</location>
        <topology evidence="1">Single-pass membrane protein</topology>
    </subcellularLocation>
</comment>
<dbReference type="Gene3D" id="3.80.10.10">
    <property type="entry name" value="Ribonuclease Inhibitor"/>
    <property type="match status" value="2"/>
</dbReference>
<comment type="caution">
    <text evidence="13">The sequence shown here is derived from an EMBL/GenBank/DDBJ whole genome shotgun (WGS) entry which is preliminary data.</text>
</comment>
<dbReference type="InterPro" id="IPR000157">
    <property type="entry name" value="TIR_dom"/>
</dbReference>
<keyword evidence="8 11" id="KW-0472">Membrane</keyword>
<comment type="similarity">
    <text evidence="2">Belongs to the Toll-like receptor family.</text>
</comment>
<dbReference type="InterPro" id="IPR001611">
    <property type="entry name" value="Leu-rich_rpt"/>
</dbReference>
<keyword evidence="6" id="KW-0677">Repeat</keyword>
<keyword evidence="7 11" id="KW-1133">Transmembrane helix</keyword>
<dbReference type="Pfam" id="PF13855">
    <property type="entry name" value="LRR_8"/>
    <property type="match status" value="1"/>
</dbReference>
<gene>
    <name evidence="13" type="ORF">NP493_527g05024</name>
</gene>
<dbReference type="PROSITE" id="PS50104">
    <property type="entry name" value="TIR"/>
    <property type="match status" value="1"/>
</dbReference>
<evidence type="ECO:0000256" key="8">
    <source>
        <dbReference type="ARBA" id="ARBA00023136"/>
    </source>
</evidence>
<dbReference type="InterPro" id="IPR032675">
    <property type="entry name" value="LRR_dom_sf"/>
</dbReference>
<dbReference type="PANTHER" id="PTHR24365:SF541">
    <property type="entry name" value="PROTEIN TOLL-RELATED"/>
    <property type="match status" value="1"/>
</dbReference>
<keyword evidence="10" id="KW-0325">Glycoprotein</keyword>
<dbReference type="PANTHER" id="PTHR24365">
    <property type="entry name" value="TOLL-LIKE RECEPTOR"/>
    <property type="match status" value="1"/>
</dbReference>
<evidence type="ECO:0000256" key="5">
    <source>
        <dbReference type="ARBA" id="ARBA00022729"/>
    </source>
</evidence>
<dbReference type="SMART" id="SM00255">
    <property type="entry name" value="TIR"/>
    <property type="match status" value="1"/>
</dbReference>
<evidence type="ECO:0000256" key="4">
    <source>
        <dbReference type="ARBA" id="ARBA00022692"/>
    </source>
</evidence>
<dbReference type="AlphaFoldDB" id="A0AAD9KXY4"/>
<dbReference type="InterPro" id="IPR035897">
    <property type="entry name" value="Toll_tir_struct_dom_sf"/>
</dbReference>
<keyword evidence="9" id="KW-0675">Receptor</keyword>
<dbReference type="Gene3D" id="3.40.50.10140">
    <property type="entry name" value="Toll/interleukin-1 receptor homology (TIR) domain"/>
    <property type="match status" value="1"/>
</dbReference>
<dbReference type="InterPro" id="IPR003591">
    <property type="entry name" value="Leu-rich_rpt_typical-subtyp"/>
</dbReference>
<evidence type="ECO:0000256" key="1">
    <source>
        <dbReference type="ARBA" id="ARBA00004167"/>
    </source>
</evidence>
<dbReference type="Pfam" id="PF13676">
    <property type="entry name" value="TIR_2"/>
    <property type="match status" value="1"/>
</dbReference>
<dbReference type="SUPFAM" id="SSF52200">
    <property type="entry name" value="Toll/Interleukin receptor TIR domain"/>
    <property type="match status" value="1"/>
</dbReference>
<proteinExistence type="inferred from homology"/>
<keyword evidence="3" id="KW-0433">Leucine-rich repeat</keyword>
<evidence type="ECO:0000256" key="2">
    <source>
        <dbReference type="ARBA" id="ARBA00009634"/>
    </source>
</evidence>
<evidence type="ECO:0000256" key="6">
    <source>
        <dbReference type="ARBA" id="ARBA00022737"/>
    </source>
</evidence>
<reference evidence="13" key="1">
    <citation type="journal article" date="2023" name="Mol. Biol. Evol.">
        <title>Third-Generation Sequencing Reveals the Adaptive Role of the Epigenome in Three Deep-Sea Polychaetes.</title>
        <authorList>
            <person name="Perez M."/>
            <person name="Aroh O."/>
            <person name="Sun Y."/>
            <person name="Lan Y."/>
            <person name="Juniper S.K."/>
            <person name="Young C.R."/>
            <person name="Angers B."/>
            <person name="Qian P.Y."/>
        </authorList>
    </citation>
    <scope>NUCLEOTIDE SEQUENCE</scope>
    <source>
        <strain evidence="13">R07B-5</strain>
    </source>
</reference>
<evidence type="ECO:0000256" key="10">
    <source>
        <dbReference type="ARBA" id="ARBA00023180"/>
    </source>
</evidence>